<dbReference type="InterPro" id="IPR001304">
    <property type="entry name" value="C-type_lectin-like"/>
</dbReference>
<dbReference type="PANTHER" id="PTHR45784">
    <property type="entry name" value="C-TYPE LECTIN DOMAIN FAMILY 20 MEMBER A-RELATED"/>
    <property type="match status" value="1"/>
</dbReference>
<keyword evidence="2" id="KW-0812">Transmembrane</keyword>
<feature type="domain" description="C-type lectin" evidence="3">
    <location>
        <begin position="150"/>
        <end position="262"/>
    </location>
</feature>
<accession>A0AAD5FQU8</accession>
<dbReference type="SUPFAM" id="SSF56436">
    <property type="entry name" value="C-type lectin-like"/>
    <property type="match status" value="3"/>
</dbReference>
<keyword evidence="4" id="KW-0675">Receptor</keyword>
<dbReference type="Pfam" id="PF00059">
    <property type="entry name" value="Lectin_C"/>
    <property type="match status" value="3"/>
</dbReference>
<comment type="caution">
    <text evidence="4">The sequence shown here is derived from an EMBL/GenBank/DDBJ whole genome shotgun (WGS) entry which is preliminary data.</text>
</comment>
<evidence type="ECO:0000256" key="2">
    <source>
        <dbReference type="SAM" id="Phobius"/>
    </source>
</evidence>
<feature type="domain" description="C-type lectin" evidence="3">
    <location>
        <begin position="20"/>
        <end position="132"/>
    </location>
</feature>
<feature type="domain" description="C-type lectin" evidence="3">
    <location>
        <begin position="272"/>
        <end position="375"/>
    </location>
</feature>
<dbReference type="InterPro" id="IPR016187">
    <property type="entry name" value="CTDL_fold"/>
</dbReference>
<evidence type="ECO:0000313" key="4">
    <source>
        <dbReference type="EMBL" id="KAI5624794.1"/>
    </source>
</evidence>
<dbReference type="InterPro" id="IPR018378">
    <property type="entry name" value="C-type_lectin_CS"/>
</dbReference>
<evidence type="ECO:0000259" key="3">
    <source>
        <dbReference type="PROSITE" id="PS50041"/>
    </source>
</evidence>
<keyword evidence="1" id="KW-1015">Disulfide bond</keyword>
<keyword evidence="2" id="KW-1133">Transmembrane helix</keyword>
<proteinExistence type="predicted"/>
<protein>
    <submittedName>
        <fullName evidence="4">C-type mannose receptor 2-like</fullName>
    </submittedName>
</protein>
<keyword evidence="2" id="KW-0472">Membrane</keyword>
<dbReference type="AlphaFoldDB" id="A0AAD5FQU8"/>
<sequence>MSKSVVPAILSFLQIFVHKYYLIKTKMTWQDAQNYCRETYDDLATVETDLDWLTLQKELAAQSFKDVAWVGLYNDINSWRWAFNEIPMKNTFTQWYGGQLDNLGGNEACCLIGPYGYWWDFTCTLLFPFICFNGVVPVILSFMQIFVHKYYLIKTKVTWQAAQNYCRKTYDDLATVETDLDWLTLQKELAAQSFKDVAWVGLYNDINSWRWAFNEIPMKNTFTQWYGGQLDNLGGNEACCLIGPYGYWWDFTCTLLFPFICFNADISAAGRYVAVTSAMNWSDAHAYCQKFHTDLALANSTAENDRMQSIAYVQGRSWIGLYRDSWKWSDGTNTSNLMWLAGQPDNYYQNENCAVLNNGWFNDVNCNQLHYFICHTTHLLRKQQTVKLEVKSSDESVTDSDLQSAISELASPQRIIHLYNTLSSTSASFTPTTCMSSLTTSMNLLLGLPLFLLPGGSILSILLPI</sequence>
<dbReference type="Proteomes" id="UP001205998">
    <property type="component" value="Unassembled WGS sequence"/>
</dbReference>
<evidence type="ECO:0000256" key="1">
    <source>
        <dbReference type="ARBA" id="ARBA00023157"/>
    </source>
</evidence>
<evidence type="ECO:0000313" key="5">
    <source>
        <dbReference type="Proteomes" id="UP001205998"/>
    </source>
</evidence>
<name>A0AAD5FQU8_SILAS</name>
<dbReference type="InterPro" id="IPR016186">
    <property type="entry name" value="C-type_lectin-like/link_sf"/>
</dbReference>
<dbReference type="Gene3D" id="3.10.100.10">
    <property type="entry name" value="Mannose-Binding Protein A, subunit A"/>
    <property type="match status" value="3"/>
</dbReference>
<gene>
    <name evidence="4" type="ORF">C0J50_15600</name>
</gene>
<organism evidence="4 5">
    <name type="scientific">Silurus asotus</name>
    <name type="common">Amur catfish</name>
    <name type="synonym">Parasilurus asotus</name>
    <dbReference type="NCBI Taxonomy" id="30991"/>
    <lineage>
        <taxon>Eukaryota</taxon>
        <taxon>Metazoa</taxon>
        <taxon>Chordata</taxon>
        <taxon>Craniata</taxon>
        <taxon>Vertebrata</taxon>
        <taxon>Euteleostomi</taxon>
        <taxon>Actinopterygii</taxon>
        <taxon>Neopterygii</taxon>
        <taxon>Teleostei</taxon>
        <taxon>Ostariophysi</taxon>
        <taxon>Siluriformes</taxon>
        <taxon>Siluridae</taxon>
        <taxon>Silurus</taxon>
    </lineage>
</organism>
<reference evidence="4" key="1">
    <citation type="submission" date="2018-07" db="EMBL/GenBank/DDBJ databases">
        <title>Comparative genomics of catfishes provides insights into carnivory and benthic adaptation.</title>
        <authorList>
            <person name="Zhang Y."/>
            <person name="Wang D."/>
            <person name="Peng Z."/>
            <person name="Zheng S."/>
            <person name="Shao F."/>
            <person name="Tao W."/>
        </authorList>
    </citation>
    <scope>NUCLEOTIDE SEQUENCE</scope>
    <source>
        <strain evidence="4">Chongqing</strain>
    </source>
</reference>
<dbReference type="SMART" id="SM00034">
    <property type="entry name" value="CLECT"/>
    <property type="match status" value="3"/>
</dbReference>
<keyword evidence="5" id="KW-1185">Reference proteome</keyword>
<dbReference type="EMBL" id="MU551577">
    <property type="protein sequence ID" value="KAI5624794.1"/>
    <property type="molecule type" value="Genomic_DNA"/>
</dbReference>
<dbReference type="PANTHER" id="PTHR45784:SF3">
    <property type="entry name" value="C-TYPE LECTIN DOMAIN FAMILY 4 MEMBER K-LIKE-RELATED"/>
    <property type="match status" value="1"/>
</dbReference>
<feature type="transmembrane region" description="Helical" evidence="2">
    <location>
        <begin position="125"/>
        <end position="147"/>
    </location>
</feature>
<dbReference type="PROSITE" id="PS50041">
    <property type="entry name" value="C_TYPE_LECTIN_2"/>
    <property type="match status" value="3"/>
</dbReference>
<dbReference type="PROSITE" id="PS00615">
    <property type="entry name" value="C_TYPE_LECTIN_1"/>
    <property type="match status" value="2"/>
</dbReference>